<feature type="domain" description="YopA central" evidence="2">
    <location>
        <begin position="108"/>
        <end position="245"/>
    </location>
</feature>
<evidence type="ECO:0000313" key="3">
    <source>
        <dbReference type="EMBL" id="NGM14258.1"/>
    </source>
</evidence>
<evidence type="ECO:0000313" key="4">
    <source>
        <dbReference type="Proteomes" id="UP000478148"/>
    </source>
</evidence>
<accession>A0A6M1L7N9</accession>
<sequence length="464" mass="52545">MSQGLRDDPRDETPLQPVYPFNPPGASVVLYEGPIAGLADDERLGRIELDCGPRVGVRWRAELQPEDHRLELGKASLTVQRAGRDWTIDAHERSSGEGWINVAAFLRPNARLQRVLVQWMNLPNIIGPIGLFVSSGDTKRWWLGRWRADIDGWRLTLDARPDYTEALDHAHETHLYVFTHVMEIRRTDDSLFDVDAVMRLLDCLRVTFSFAFGRWVTPVLPVGYDPTGKVAWEMWTSPICDPAKSIGSPCLYRGRPDDLTELVRCAVPAFNDAAKPGNTRFQMSLAIQAVEAGYVEQRILAAAPALEHLAWTELVLNNRWTRKAYEDRYAEDRLRYLLQLANIPTGIDPTALPALAKFAQANRLDGPTAVTRVRNRLIHPQTPEDQIYKHDGLVEDTWQLYRRYATLLLLHSIGYHGEYINPVRNTGWVGNTVPVPWGTDTPIPTPAMPPAKSTVRRSNRRTAR</sequence>
<organism evidence="3 4">
    <name type="scientific">Verrucosispora sioxanthis</name>
    <dbReference type="NCBI Taxonomy" id="2499994"/>
    <lineage>
        <taxon>Bacteria</taxon>
        <taxon>Bacillati</taxon>
        <taxon>Actinomycetota</taxon>
        <taxon>Actinomycetes</taxon>
        <taxon>Micromonosporales</taxon>
        <taxon>Micromonosporaceae</taxon>
        <taxon>Micromonospora</taxon>
    </lineage>
</organism>
<dbReference type="Proteomes" id="UP000478148">
    <property type="component" value="Unassembled WGS sequence"/>
</dbReference>
<keyword evidence="4" id="KW-1185">Reference proteome</keyword>
<protein>
    <recommendedName>
        <fullName evidence="2">YopA central domain-containing protein</fullName>
    </recommendedName>
</protein>
<evidence type="ECO:0000259" key="2">
    <source>
        <dbReference type="Pfam" id="PF26308"/>
    </source>
</evidence>
<feature type="region of interest" description="Disordered" evidence="1">
    <location>
        <begin position="1"/>
        <end position="21"/>
    </location>
</feature>
<dbReference type="Pfam" id="PF26308">
    <property type="entry name" value="YopA_M"/>
    <property type="match status" value="1"/>
</dbReference>
<name>A0A6M1L7N9_9ACTN</name>
<reference evidence="3 4" key="1">
    <citation type="submission" date="2020-02" db="EMBL/GenBank/DDBJ databases">
        <title>Draft Genome Sequence of Verrucosispora sp. Strain CWR15, Isolated from Gulf of Mexico Sponge.</title>
        <authorList>
            <person name="Kennedy S.J."/>
            <person name="Cella E."/>
            <person name="Azarian T."/>
            <person name="Baker B.J."/>
            <person name="Shaw L.N."/>
        </authorList>
    </citation>
    <scope>NUCLEOTIDE SEQUENCE [LARGE SCALE GENOMIC DNA]</scope>
    <source>
        <strain evidence="3 4">CWR15</strain>
    </source>
</reference>
<dbReference type="InterPro" id="IPR058684">
    <property type="entry name" value="YopA_M"/>
</dbReference>
<feature type="compositionally biased region" description="Basic residues" evidence="1">
    <location>
        <begin position="454"/>
        <end position="464"/>
    </location>
</feature>
<dbReference type="EMBL" id="SAIY01000005">
    <property type="protein sequence ID" value="NGM14258.1"/>
    <property type="molecule type" value="Genomic_DNA"/>
</dbReference>
<proteinExistence type="predicted"/>
<evidence type="ECO:0000256" key="1">
    <source>
        <dbReference type="SAM" id="MobiDB-lite"/>
    </source>
</evidence>
<gene>
    <name evidence="3" type="ORF">ENC19_17055</name>
</gene>
<dbReference type="RefSeq" id="WP_164448147.1">
    <property type="nucleotide sequence ID" value="NZ_SAIY01000005.1"/>
</dbReference>
<dbReference type="AlphaFoldDB" id="A0A6M1L7N9"/>
<comment type="caution">
    <text evidence="3">The sequence shown here is derived from an EMBL/GenBank/DDBJ whole genome shotgun (WGS) entry which is preliminary data.</text>
</comment>
<feature type="compositionally biased region" description="Basic and acidic residues" evidence="1">
    <location>
        <begin position="1"/>
        <end position="13"/>
    </location>
</feature>
<feature type="region of interest" description="Disordered" evidence="1">
    <location>
        <begin position="440"/>
        <end position="464"/>
    </location>
</feature>